<evidence type="ECO:0008006" key="2">
    <source>
        <dbReference type="Google" id="ProtNLM"/>
    </source>
</evidence>
<gene>
    <name evidence="1" type="ORF">S18_870_0001</name>
</gene>
<name>F4MMW5_9BACT</name>
<organism evidence="1">
    <name type="scientific">uncultured Flavobacteriia bacterium</name>
    <dbReference type="NCBI Taxonomy" id="212695"/>
    <lineage>
        <taxon>Bacteria</taxon>
        <taxon>Pseudomonadati</taxon>
        <taxon>Bacteroidota</taxon>
        <taxon>Flavobacteriia</taxon>
        <taxon>environmental samples</taxon>
    </lineage>
</organism>
<accession>F4MMW5</accession>
<evidence type="ECO:0000313" key="1">
    <source>
        <dbReference type="EMBL" id="CBL87478.1"/>
    </source>
</evidence>
<proteinExistence type="predicted"/>
<sequence length="392" mass="44750">MPGSIVDQFGVTLSDELRLNKKSDVASRKYANFYNENEIKRSDYKNVNEFLIAKANAFNKAFNLDVSEVISKDYYRVKLGEYYEKVPATLINKYLSIEDLISIPQDNGSVVYAVGSYENVNDAVDRQTNLETDDLDNTQIIIDKKGIIENYNILNENIKKEEISINNDSIEIENSKNDVSKEKKQKDIIINDLESKLKSIDNKLVYRIQIGAFEEILPKEIFKGVNDVVFFKGDDNVYRYNSGAFNNYQQAIFYLKEMRDRGFEDAFIATYKGGKRVGLSNVLSSKNKTSIKSLKKDITNQESKISTNEENIFYSIQIGIFSDNISAEKLKVLSQLKSLKTTKINDKLSSYFIDKIATIETAKKKLSNIKSKGFEKAFIIKTRNGKRVPLAN</sequence>
<dbReference type="EMBL" id="FQ032825">
    <property type="protein sequence ID" value="CBL87478.1"/>
    <property type="molecule type" value="Genomic_DNA"/>
</dbReference>
<dbReference type="AlphaFoldDB" id="F4MMW5"/>
<protein>
    <recommendedName>
        <fullName evidence="2">SPOR domain-containing protein</fullName>
    </recommendedName>
</protein>
<reference evidence="1" key="1">
    <citation type="submission" date="2010-05" db="EMBL/GenBank/DDBJ databases">
        <authorList>
            <person name="Genoscope - CEA"/>
        </authorList>
    </citation>
    <scope>NUCLEOTIDE SEQUENCE</scope>
</reference>
<reference evidence="1" key="2">
    <citation type="journal article" date="2012" name="Environ. Microbiol.">
        <title>Genomic content of uncultured Bacteroidetes from contrasting oceanic provinces in the North Atlantic Ocean.</title>
        <authorList>
            <person name="Gomez-Pereira P.R."/>
            <person name="Schuler M."/>
            <person name="Fuchs B.M."/>
            <person name="Bennke C."/>
            <person name="Teeling H."/>
            <person name="Waldmann J."/>
            <person name="Richter M."/>
            <person name="Barbe V."/>
            <person name="Bataille E."/>
            <person name="Glockner F.O."/>
            <person name="Amann R."/>
        </authorList>
    </citation>
    <scope>NUCLEOTIDE SEQUENCE</scope>
</reference>